<dbReference type="HOGENOM" id="CLU_000288_92_6_1"/>
<evidence type="ECO:0000256" key="3">
    <source>
        <dbReference type="ARBA" id="ARBA00022614"/>
    </source>
</evidence>
<evidence type="ECO:0000256" key="1">
    <source>
        <dbReference type="ARBA" id="ARBA00004162"/>
    </source>
</evidence>
<dbReference type="Pfam" id="PF00560">
    <property type="entry name" value="LRR_1"/>
    <property type="match status" value="2"/>
</dbReference>
<dbReference type="PROSITE" id="PS50011">
    <property type="entry name" value="PROTEIN_KINASE_DOM"/>
    <property type="match status" value="1"/>
</dbReference>
<evidence type="ECO:0000313" key="13">
    <source>
        <dbReference type="EMBL" id="KQK02561.2"/>
    </source>
</evidence>
<keyword evidence="3" id="KW-0433">Leucine-rich repeat</keyword>
<evidence type="ECO:0000256" key="10">
    <source>
        <dbReference type="SAM" id="Phobius"/>
    </source>
</evidence>
<accession>A0A0Q3JVQ5</accession>
<dbReference type="InterPro" id="IPR013210">
    <property type="entry name" value="LRR_N_plant-typ"/>
</dbReference>
<comment type="subcellular location">
    <subcellularLocation>
        <location evidence="1">Cell membrane</location>
        <topology evidence="1">Single-pass membrane protein</topology>
    </subcellularLocation>
</comment>
<gene>
    <name evidence="14" type="primary">LOC100832536</name>
    <name evidence="13" type="ORF">BRADI_2g02290v3</name>
</gene>
<protein>
    <recommendedName>
        <fullName evidence="12">Protein kinase domain-containing protein</fullName>
    </recommendedName>
</protein>
<dbReference type="KEGG" id="bdi:100832536"/>
<keyword evidence="6 10" id="KW-1133">Transmembrane helix</keyword>
<dbReference type="OrthoDB" id="4062651at2759"/>
<dbReference type="InterPro" id="IPR000719">
    <property type="entry name" value="Prot_kinase_dom"/>
</dbReference>
<dbReference type="EnsemblPlants" id="KQK02561">
    <property type="protein sequence ID" value="KQK02561"/>
    <property type="gene ID" value="BRADI_2g02290v3"/>
</dbReference>
<feature type="region of interest" description="Disordered" evidence="9">
    <location>
        <begin position="652"/>
        <end position="691"/>
    </location>
</feature>
<reference evidence="13" key="2">
    <citation type="submission" date="2017-06" db="EMBL/GenBank/DDBJ databases">
        <title>WGS assembly of Brachypodium distachyon.</title>
        <authorList>
            <consortium name="The International Brachypodium Initiative"/>
            <person name="Lucas S."/>
            <person name="Harmon-Smith M."/>
            <person name="Lail K."/>
            <person name="Tice H."/>
            <person name="Grimwood J."/>
            <person name="Bruce D."/>
            <person name="Barry K."/>
            <person name="Shu S."/>
            <person name="Lindquist E."/>
            <person name="Wang M."/>
            <person name="Pitluck S."/>
            <person name="Vogel J.P."/>
            <person name="Garvin D.F."/>
            <person name="Mockler T.C."/>
            <person name="Schmutz J."/>
            <person name="Rokhsar D."/>
            <person name="Bevan M.W."/>
        </authorList>
    </citation>
    <scope>NUCLEOTIDE SEQUENCE</scope>
    <source>
        <strain evidence="13">Bd21</strain>
    </source>
</reference>
<evidence type="ECO:0000256" key="7">
    <source>
        <dbReference type="ARBA" id="ARBA00023136"/>
    </source>
</evidence>
<feature type="signal peptide" evidence="11">
    <location>
        <begin position="1"/>
        <end position="17"/>
    </location>
</feature>
<evidence type="ECO:0000256" key="8">
    <source>
        <dbReference type="PROSITE-ProRule" id="PRU10141"/>
    </source>
</evidence>
<name>I1HBQ9_BRADI</name>
<reference evidence="14" key="3">
    <citation type="submission" date="2018-08" db="UniProtKB">
        <authorList>
            <consortium name="EnsemblPlants"/>
        </authorList>
    </citation>
    <scope>IDENTIFICATION</scope>
    <source>
        <strain evidence="14">cv. Bd21</strain>
    </source>
</reference>
<dbReference type="InterPro" id="IPR046959">
    <property type="entry name" value="PRK1-6/SRF4-like"/>
</dbReference>
<sequence>MLPAFLLLLLLLPPLLSVHHANAGSLDTDVAALSAFRLAADRSNALATWNNLSSNPCAGTSPQPWRGVTCAGGRVTRLVLEGLSLSGSGALPALANLDGLRVLSLKGNALSGPIPDLSPLVGLKLLFLSRNALSGPVPPELGKLYRLLRLDLSSNNLSGAVPPEINRLDRLLTLRLDSNRLSGPVDAIALPRLQDFNVSGNLFSGRIPAAMAGFPAEVFAGNADLCGAPLAPCKEEAASSCPPGAAAAMAATKPAAEGGGGKGKMSRAAVVAIVAGDFAVVGLVAGLLFCYFWPRLSGRRSDRRHREGEKIVYSSSPYGAAGVVAAAAAGAAPERGKMVFLDDLSGIGRRFELEELLRASAEMLGKGGSGTAYKAVLDDGSVVAVKRLRDNPTPVAASSSSSSSKKEFEHHMTVLGRLRHPNVVPLNAYYYARDEKLLVYEYMPNGSLFSLLHGNRGGPGRTPLDWAARLRIASGAARGLAFIHHGTRRGRSGTAGSKLEAHGNVKSTNVLLDRAGEARLADCGLAQLGCCSAMSGYRAPEAPAPASASRPWATQKGDVYALGVVLLELLTGRCPAMAAGEGEEALPRWVQSVVREEWTSEVFDLELMKDKGIEEEMVAMLQLALSCAATAPEQRPKAAYVVKMVDEIRACREEPSSGRGELSSSSSMDESSAVSDSPAVSEGGGGPAVSQ</sequence>
<dbReference type="ExpressionAtlas" id="I1HBQ9">
    <property type="expression patterns" value="baseline"/>
</dbReference>
<evidence type="ECO:0000256" key="2">
    <source>
        <dbReference type="ARBA" id="ARBA00022475"/>
    </source>
</evidence>
<accession>I1HBQ9</accession>
<keyword evidence="8" id="KW-0547">Nucleotide-binding</keyword>
<keyword evidence="15" id="KW-1185">Reference proteome</keyword>
<proteinExistence type="predicted"/>
<keyword evidence="8" id="KW-0067">ATP-binding</keyword>
<dbReference type="AlphaFoldDB" id="I1HBQ9"/>
<evidence type="ECO:0000256" key="11">
    <source>
        <dbReference type="SAM" id="SignalP"/>
    </source>
</evidence>
<dbReference type="FunFam" id="3.80.10.10:FF:000383">
    <property type="entry name" value="Leucine-rich repeat receptor protein kinase EMS1"/>
    <property type="match status" value="1"/>
</dbReference>
<feature type="chain" id="PRO_5003643277" description="Protein kinase domain-containing protein" evidence="11">
    <location>
        <begin position="18"/>
        <end position="691"/>
    </location>
</feature>
<dbReference type="Proteomes" id="UP000008810">
    <property type="component" value="Chromosome 2"/>
</dbReference>
<feature type="domain" description="Protein kinase" evidence="12">
    <location>
        <begin position="358"/>
        <end position="649"/>
    </location>
</feature>
<dbReference type="GO" id="GO:0005524">
    <property type="term" value="F:ATP binding"/>
    <property type="evidence" value="ECO:0007669"/>
    <property type="project" value="UniProtKB-UniRule"/>
</dbReference>
<feature type="transmembrane region" description="Helical" evidence="10">
    <location>
        <begin position="269"/>
        <end position="294"/>
    </location>
</feature>
<dbReference type="InterPro" id="IPR032675">
    <property type="entry name" value="LRR_dom_sf"/>
</dbReference>
<evidence type="ECO:0000256" key="4">
    <source>
        <dbReference type="ARBA" id="ARBA00022692"/>
    </source>
</evidence>
<reference evidence="13 14" key="1">
    <citation type="journal article" date="2010" name="Nature">
        <title>Genome sequencing and analysis of the model grass Brachypodium distachyon.</title>
        <authorList>
            <consortium name="International Brachypodium Initiative"/>
        </authorList>
    </citation>
    <scope>NUCLEOTIDE SEQUENCE [LARGE SCALE GENOMIC DNA]</scope>
    <source>
        <strain evidence="13 14">Bd21</strain>
    </source>
</reference>
<evidence type="ECO:0000256" key="6">
    <source>
        <dbReference type="ARBA" id="ARBA00022989"/>
    </source>
</evidence>
<dbReference type="SUPFAM" id="SSF52058">
    <property type="entry name" value="L domain-like"/>
    <property type="match status" value="1"/>
</dbReference>
<dbReference type="Gene3D" id="3.80.10.10">
    <property type="entry name" value="Ribonuclease Inhibitor"/>
    <property type="match status" value="1"/>
</dbReference>
<evidence type="ECO:0000259" key="12">
    <source>
        <dbReference type="PROSITE" id="PS50011"/>
    </source>
</evidence>
<keyword evidence="11" id="KW-0732">Signal</keyword>
<dbReference type="RefSeq" id="XP_003565302.1">
    <property type="nucleotide sequence ID" value="XM_003565254.4"/>
</dbReference>
<dbReference type="PANTHER" id="PTHR48007">
    <property type="entry name" value="LEUCINE-RICH REPEAT RECEPTOR-LIKE PROTEIN KINASE PXC1"/>
    <property type="match status" value="1"/>
</dbReference>
<dbReference type="InterPro" id="IPR011009">
    <property type="entry name" value="Kinase-like_dom_sf"/>
</dbReference>
<dbReference type="EMBL" id="CM000881">
    <property type="protein sequence ID" value="KQK02561.2"/>
    <property type="molecule type" value="Genomic_DNA"/>
</dbReference>
<dbReference type="Gene3D" id="1.10.510.10">
    <property type="entry name" value="Transferase(Phosphotransferase) domain 1"/>
    <property type="match status" value="1"/>
</dbReference>
<dbReference type="STRING" id="15368.I1HBQ9"/>
<dbReference type="GeneID" id="100832536"/>
<evidence type="ECO:0000256" key="5">
    <source>
        <dbReference type="ARBA" id="ARBA00022737"/>
    </source>
</evidence>
<evidence type="ECO:0000313" key="14">
    <source>
        <dbReference type="EnsemblPlants" id="KQK02561"/>
    </source>
</evidence>
<dbReference type="InterPro" id="IPR001611">
    <property type="entry name" value="Leu-rich_rpt"/>
</dbReference>
<dbReference type="Gramene" id="KQK02561">
    <property type="protein sequence ID" value="KQK02561"/>
    <property type="gene ID" value="BRADI_2g02290v3"/>
</dbReference>
<dbReference type="GO" id="GO:0005886">
    <property type="term" value="C:plasma membrane"/>
    <property type="evidence" value="ECO:0000318"/>
    <property type="project" value="GO_Central"/>
</dbReference>
<dbReference type="eggNOG" id="ENOG502QPUR">
    <property type="taxonomic scope" value="Eukaryota"/>
</dbReference>
<feature type="compositionally biased region" description="Gly residues" evidence="9">
    <location>
        <begin position="682"/>
        <end position="691"/>
    </location>
</feature>
<dbReference type="Pfam" id="PF00069">
    <property type="entry name" value="Pkinase"/>
    <property type="match status" value="1"/>
</dbReference>
<feature type="binding site" evidence="8">
    <location>
        <position position="386"/>
    </location>
    <ligand>
        <name>ATP</name>
        <dbReference type="ChEBI" id="CHEBI:30616"/>
    </ligand>
</feature>
<feature type="compositionally biased region" description="Low complexity" evidence="9">
    <location>
        <begin position="657"/>
        <end position="677"/>
    </location>
</feature>
<keyword evidence="2" id="KW-1003">Cell membrane</keyword>
<dbReference type="PANTHER" id="PTHR48007:SF9">
    <property type="entry name" value="PROTEIN KINASE DOMAIN-CONTAINING PROTEIN"/>
    <property type="match status" value="1"/>
</dbReference>
<keyword evidence="7 10" id="KW-0472">Membrane</keyword>
<dbReference type="Pfam" id="PF08263">
    <property type="entry name" value="LRRNT_2"/>
    <property type="match status" value="1"/>
</dbReference>
<dbReference type="OMA" id="PNATLFW"/>
<dbReference type="GO" id="GO:0004674">
    <property type="term" value="F:protein serine/threonine kinase activity"/>
    <property type="evidence" value="ECO:0000318"/>
    <property type="project" value="GO_Central"/>
</dbReference>
<dbReference type="Gene3D" id="3.30.200.20">
    <property type="entry name" value="Phosphorylase Kinase, domain 1"/>
    <property type="match status" value="1"/>
</dbReference>
<keyword evidence="4 10" id="KW-0812">Transmembrane</keyword>
<dbReference type="InterPro" id="IPR017441">
    <property type="entry name" value="Protein_kinase_ATP_BS"/>
</dbReference>
<evidence type="ECO:0000313" key="15">
    <source>
        <dbReference type="Proteomes" id="UP000008810"/>
    </source>
</evidence>
<keyword evidence="5" id="KW-0677">Repeat</keyword>
<dbReference type="SUPFAM" id="SSF56112">
    <property type="entry name" value="Protein kinase-like (PK-like)"/>
    <property type="match status" value="1"/>
</dbReference>
<dbReference type="PROSITE" id="PS00107">
    <property type="entry name" value="PROTEIN_KINASE_ATP"/>
    <property type="match status" value="1"/>
</dbReference>
<organism evidence="13">
    <name type="scientific">Brachypodium distachyon</name>
    <name type="common">Purple false brome</name>
    <name type="synonym">Trachynia distachya</name>
    <dbReference type="NCBI Taxonomy" id="15368"/>
    <lineage>
        <taxon>Eukaryota</taxon>
        <taxon>Viridiplantae</taxon>
        <taxon>Streptophyta</taxon>
        <taxon>Embryophyta</taxon>
        <taxon>Tracheophyta</taxon>
        <taxon>Spermatophyta</taxon>
        <taxon>Magnoliopsida</taxon>
        <taxon>Liliopsida</taxon>
        <taxon>Poales</taxon>
        <taxon>Poaceae</taxon>
        <taxon>BOP clade</taxon>
        <taxon>Pooideae</taxon>
        <taxon>Stipodae</taxon>
        <taxon>Brachypodieae</taxon>
        <taxon>Brachypodium</taxon>
    </lineage>
</organism>
<evidence type="ECO:0000256" key="9">
    <source>
        <dbReference type="SAM" id="MobiDB-lite"/>
    </source>
</evidence>